<dbReference type="Proteomes" id="UP000028700">
    <property type="component" value="Unassembled WGS sequence"/>
</dbReference>
<dbReference type="Gene3D" id="3.30.70.100">
    <property type="match status" value="1"/>
</dbReference>
<reference evidence="3" key="1">
    <citation type="journal article" date="2014" name="Genome Announc.">
        <title>Draft Genome Sequence of Lactobacillus oryzae Strain SG293T.</title>
        <authorList>
            <person name="Tanizawa Y."/>
            <person name="Fujisawa T."/>
            <person name="Mochizuki T."/>
            <person name="Kaminuma E."/>
            <person name="Nakamura Y."/>
            <person name="Tohno M."/>
        </authorList>
    </citation>
    <scope>NUCLEOTIDE SEQUENCE [LARGE SCALE GENOMIC DNA]</scope>
    <source>
        <strain evidence="3">SG293</strain>
    </source>
</reference>
<keyword evidence="4" id="KW-1185">Reference proteome</keyword>
<feature type="domain" description="HMA" evidence="2">
    <location>
        <begin position="3"/>
        <end position="69"/>
    </location>
</feature>
<name>A0A081BGI1_9LACO</name>
<dbReference type="eggNOG" id="COG2608">
    <property type="taxonomic scope" value="Bacteria"/>
</dbReference>
<organism evidence="3 4">
    <name type="scientific">Secundilactobacillus oryzae JCM 18671</name>
    <dbReference type="NCBI Taxonomy" id="1291743"/>
    <lineage>
        <taxon>Bacteria</taxon>
        <taxon>Bacillati</taxon>
        <taxon>Bacillota</taxon>
        <taxon>Bacilli</taxon>
        <taxon>Lactobacillales</taxon>
        <taxon>Lactobacillaceae</taxon>
        <taxon>Secundilactobacillus</taxon>
    </lineage>
</organism>
<comment type="caution">
    <text evidence="3">The sequence shown here is derived from an EMBL/GenBank/DDBJ whole genome shotgun (WGS) entry which is preliminary data.</text>
</comment>
<dbReference type="RefSeq" id="WP_034526059.1">
    <property type="nucleotide sequence ID" value="NZ_BBAZ01000012.1"/>
</dbReference>
<evidence type="ECO:0000313" key="3">
    <source>
        <dbReference type="EMBL" id="GAK47149.1"/>
    </source>
</evidence>
<proteinExistence type="predicted"/>
<dbReference type="PROSITE" id="PS50846">
    <property type="entry name" value="HMA_2"/>
    <property type="match status" value="1"/>
</dbReference>
<evidence type="ECO:0000259" key="2">
    <source>
        <dbReference type="PROSITE" id="PS50846"/>
    </source>
</evidence>
<accession>A0A081BGI1</accession>
<evidence type="ECO:0000256" key="1">
    <source>
        <dbReference type="ARBA" id="ARBA00022723"/>
    </source>
</evidence>
<dbReference type="STRING" id="1291743.LOSG293_020870"/>
<keyword evidence="1" id="KW-0479">Metal-binding</keyword>
<dbReference type="SUPFAM" id="SSF55008">
    <property type="entry name" value="HMA, heavy metal-associated domain"/>
    <property type="match status" value="1"/>
</dbReference>
<dbReference type="OrthoDB" id="2721717at2"/>
<dbReference type="EMBL" id="BBJM01000002">
    <property type="protein sequence ID" value="GAK47149.1"/>
    <property type="molecule type" value="Genomic_DNA"/>
</dbReference>
<gene>
    <name evidence="3" type="ORF">LOSG293_020870</name>
</gene>
<sequence>MTQKVTLQLEDLTCPSCMTKIQSAVAGQAGVETTKVLFNASKVKATIDEDQTTAENLAKVIQDLGYDVLKVKTKEVEPA</sequence>
<dbReference type="Pfam" id="PF00403">
    <property type="entry name" value="HMA"/>
    <property type="match status" value="1"/>
</dbReference>
<dbReference type="AlphaFoldDB" id="A0A081BGI1"/>
<dbReference type="GO" id="GO:0046872">
    <property type="term" value="F:metal ion binding"/>
    <property type="evidence" value="ECO:0007669"/>
    <property type="project" value="UniProtKB-KW"/>
</dbReference>
<dbReference type="CDD" id="cd00371">
    <property type="entry name" value="HMA"/>
    <property type="match status" value="1"/>
</dbReference>
<dbReference type="InterPro" id="IPR006121">
    <property type="entry name" value="HMA_dom"/>
</dbReference>
<dbReference type="InterPro" id="IPR036163">
    <property type="entry name" value="HMA_dom_sf"/>
</dbReference>
<evidence type="ECO:0000313" key="4">
    <source>
        <dbReference type="Proteomes" id="UP000028700"/>
    </source>
</evidence>
<dbReference type="PROSITE" id="PS01047">
    <property type="entry name" value="HMA_1"/>
    <property type="match status" value="1"/>
</dbReference>
<protein>
    <submittedName>
        <fullName evidence="3">MerTP family mercury (Hg2+) permease, binding protein MerP</fullName>
    </submittedName>
</protein>
<dbReference type="InterPro" id="IPR017969">
    <property type="entry name" value="Heavy-metal-associated_CS"/>
</dbReference>